<dbReference type="GO" id="GO:0015108">
    <property type="term" value="F:chloride transmembrane transporter activity"/>
    <property type="evidence" value="ECO:0007669"/>
    <property type="project" value="InterPro"/>
</dbReference>
<evidence type="ECO:0000256" key="5">
    <source>
        <dbReference type="SAM" id="Phobius"/>
    </source>
</evidence>
<comment type="subcellular location">
    <subcellularLocation>
        <location evidence="1">Membrane</location>
        <topology evidence="1">Multi-pass membrane protein</topology>
    </subcellularLocation>
</comment>
<dbReference type="Proteomes" id="UP000529310">
    <property type="component" value="Unassembled WGS sequence"/>
</dbReference>
<keyword evidence="4 5" id="KW-0472">Membrane</keyword>
<dbReference type="GO" id="GO:0005886">
    <property type="term" value="C:plasma membrane"/>
    <property type="evidence" value="ECO:0007669"/>
    <property type="project" value="TreeGrafter"/>
</dbReference>
<keyword evidence="2 5" id="KW-0812">Transmembrane</keyword>
<name>A0A7W4V3Y5_9MICO</name>
<feature type="transmembrane region" description="Helical" evidence="5">
    <location>
        <begin position="63"/>
        <end position="86"/>
    </location>
</feature>
<dbReference type="CDD" id="cd00400">
    <property type="entry name" value="Voltage_gated_ClC"/>
    <property type="match status" value="1"/>
</dbReference>
<evidence type="ECO:0000313" key="7">
    <source>
        <dbReference type="Proteomes" id="UP000529310"/>
    </source>
</evidence>
<keyword evidence="7" id="KW-1185">Reference proteome</keyword>
<feature type="transmembrane region" description="Helical" evidence="5">
    <location>
        <begin position="195"/>
        <end position="222"/>
    </location>
</feature>
<gene>
    <name evidence="6" type="ORF">FHX49_001991</name>
</gene>
<dbReference type="NCBIfam" id="NF002971">
    <property type="entry name" value="PRK03655.1"/>
    <property type="match status" value="1"/>
</dbReference>
<protein>
    <submittedName>
        <fullName evidence="6">H+/Cl- antiporter ClcA</fullName>
    </submittedName>
</protein>
<organism evidence="6 7">
    <name type="scientific">Microbacterium endophyticum</name>
    <dbReference type="NCBI Taxonomy" id="1526412"/>
    <lineage>
        <taxon>Bacteria</taxon>
        <taxon>Bacillati</taxon>
        <taxon>Actinomycetota</taxon>
        <taxon>Actinomycetes</taxon>
        <taxon>Micrococcales</taxon>
        <taxon>Microbacteriaceae</taxon>
        <taxon>Microbacterium</taxon>
    </lineage>
</organism>
<sequence>MSQISGDTPDGVLRTRQLLQLSLPALLIGVASALTLWLLEELAHLLQQVWWETLPGALGVDPAGWWVVLVLTLTGAAVGLVVWLVPGHGGTDSATTELVAPTLPVSALPSVALVVVLALAGGVSLGPESPIIAINTAIAVAVVARLWRAVPTELVVVLAAAGTIGALFGTPVAAALVFTGILAATKAPGSLWDKLFLPLVAAGVGSVVASMVGGGISMTAGIPAYRPENPALEALWGVGVACAAAALALVGVAVFPHLHRLFRRLGNPVIYTTLGGLILGLLGLVGGPLTLFKGLEQSAELLTNPDAYSPAQLAVITVVKLAALVVAAAAGFRGGRIFPAVFIGVALGTLAHALIPSLPLGLAVACGVLGLTLAVSRDGWIALFIAVAISGDITLLPVMCVVILPTWLIVRVAPEMIVHPKKSEASGTLPASA</sequence>
<feature type="transmembrane region" description="Helical" evidence="5">
    <location>
        <begin position="313"/>
        <end position="331"/>
    </location>
</feature>
<evidence type="ECO:0000256" key="4">
    <source>
        <dbReference type="ARBA" id="ARBA00023136"/>
    </source>
</evidence>
<proteinExistence type="predicted"/>
<feature type="transmembrane region" description="Helical" evidence="5">
    <location>
        <begin position="21"/>
        <end position="39"/>
    </location>
</feature>
<dbReference type="InterPro" id="IPR001807">
    <property type="entry name" value="ClC"/>
</dbReference>
<comment type="caution">
    <text evidence="6">The sequence shown here is derived from an EMBL/GenBank/DDBJ whole genome shotgun (WGS) entry which is preliminary data.</text>
</comment>
<evidence type="ECO:0000313" key="6">
    <source>
        <dbReference type="EMBL" id="MBB2976416.1"/>
    </source>
</evidence>
<accession>A0A7W4V3Y5</accession>
<evidence type="ECO:0000256" key="3">
    <source>
        <dbReference type="ARBA" id="ARBA00022989"/>
    </source>
</evidence>
<feature type="transmembrane region" description="Helical" evidence="5">
    <location>
        <begin position="129"/>
        <end position="147"/>
    </location>
</feature>
<feature type="transmembrane region" description="Helical" evidence="5">
    <location>
        <begin position="98"/>
        <end position="123"/>
    </location>
</feature>
<dbReference type="PANTHER" id="PTHR43427">
    <property type="entry name" value="CHLORIDE CHANNEL PROTEIN CLC-E"/>
    <property type="match status" value="1"/>
</dbReference>
<feature type="transmembrane region" description="Helical" evidence="5">
    <location>
        <begin position="154"/>
        <end position="183"/>
    </location>
</feature>
<dbReference type="PANTHER" id="PTHR43427:SF9">
    <property type="entry name" value="ION-TRANSPORT PROTEIN YFEO-RELATED"/>
    <property type="match status" value="1"/>
</dbReference>
<dbReference type="Gene3D" id="1.10.3080.10">
    <property type="entry name" value="Clc chloride channel"/>
    <property type="match status" value="1"/>
</dbReference>
<feature type="transmembrane region" description="Helical" evidence="5">
    <location>
        <begin position="270"/>
        <end position="292"/>
    </location>
</feature>
<dbReference type="SUPFAM" id="SSF81340">
    <property type="entry name" value="Clc chloride channel"/>
    <property type="match status" value="1"/>
</dbReference>
<keyword evidence="3 5" id="KW-1133">Transmembrane helix</keyword>
<dbReference type="EMBL" id="JACHWQ010000006">
    <property type="protein sequence ID" value="MBB2976416.1"/>
    <property type="molecule type" value="Genomic_DNA"/>
</dbReference>
<dbReference type="InterPro" id="IPR014743">
    <property type="entry name" value="Cl-channel_core"/>
</dbReference>
<reference evidence="6 7" key="1">
    <citation type="submission" date="2020-08" db="EMBL/GenBank/DDBJ databases">
        <title>Sequencing the genomes of 1000 actinobacteria strains.</title>
        <authorList>
            <person name="Klenk H.-P."/>
        </authorList>
    </citation>
    <scope>NUCLEOTIDE SEQUENCE [LARGE SCALE GENOMIC DNA]</scope>
    <source>
        <strain evidence="6 7">DSM 27099</strain>
    </source>
</reference>
<feature type="transmembrane region" description="Helical" evidence="5">
    <location>
        <begin position="234"/>
        <end position="258"/>
    </location>
</feature>
<dbReference type="InterPro" id="IPR050368">
    <property type="entry name" value="ClC-type_chloride_channel"/>
</dbReference>
<feature type="transmembrane region" description="Helical" evidence="5">
    <location>
        <begin position="395"/>
        <end position="413"/>
    </location>
</feature>
<dbReference type="Pfam" id="PF00654">
    <property type="entry name" value="Voltage_CLC"/>
    <property type="match status" value="1"/>
</dbReference>
<dbReference type="PRINTS" id="PR00762">
    <property type="entry name" value="CLCHANNEL"/>
</dbReference>
<evidence type="ECO:0000256" key="2">
    <source>
        <dbReference type="ARBA" id="ARBA00022692"/>
    </source>
</evidence>
<dbReference type="RefSeq" id="WP_165140360.1">
    <property type="nucleotide sequence ID" value="NZ_CP049255.1"/>
</dbReference>
<dbReference type="AlphaFoldDB" id="A0A7W4V3Y5"/>
<evidence type="ECO:0000256" key="1">
    <source>
        <dbReference type="ARBA" id="ARBA00004141"/>
    </source>
</evidence>